<keyword evidence="5 9" id="KW-0812">Transmembrane</keyword>
<evidence type="ECO:0000256" key="2">
    <source>
        <dbReference type="ARBA" id="ARBA00022448"/>
    </source>
</evidence>
<dbReference type="PANTHER" id="PTHR35011:SF4">
    <property type="entry name" value="SLL1102 PROTEIN"/>
    <property type="match status" value="1"/>
</dbReference>
<evidence type="ECO:0000256" key="9">
    <source>
        <dbReference type="RuleBase" id="RU369079"/>
    </source>
</evidence>
<comment type="similarity">
    <text evidence="8 9">Belongs to the TRAP transporter small permease family.</text>
</comment>
<dbReference type="EMBL" id="CAADFT010000081">
    <property type="protein sequence ID" value="VFK47301.1"/>
    <property type="molecule type" value="Genomic_DNA"/>
</dbReference>
<evidence type="ECO:0000256" key="8">
    <source>
        <dbReference type="ARBA" id="ARBA00038436"/>
    </source>
</evidence>
<dbReference type="AlphaFoldDB" id="A0A450Z0I3"/>
<feature type="transmembrane region" description="Helical" evidence="9">
    <location>
        <begin position="21"/>
        <end position="43"/>
    </location>
</feature>
<evidence type="ECO:0000256" key="6">
    <source>
        <dbReference type="ARBA" id="ARBA00022989"/>
    </source>
</evidence>
<comment type="subunit">
    <text evidence="9">The complex comprises the extracytoplasmic solute receptor protein and the two transmembrane proteins.</text>
</comment>
<comment type="function">
    <text evidence="9">Part of the tripartite ATP-independent periplasmic (TRAP) transport system.</text>
</comment>
<evidence type="ECO:0000259" key="10">
    <source>
        <dbReference type="Pfam" id="PF04290"/>
    </source>
</evidence>
<dbReference type="GO" id="GO:0022857">
    <property type="term" value="F:transmembrane transporter activity"/>
    <property type="evidence" value="ECO:0007669"/>
    <property type="project" value="UniProtKB-UniRule"/>
</dbReference>
<dbReference type="GO" id="GO:0005886">
    <property type="term" value="C:plasma membrane"/>
    <property type="evidence" value="ECO:0007669"/>
    <property type="project" value="UniProtKB-SubCell"/>
</dbReference>
<dbReference type="PANTHER" id="PTHR35011">
    <property type="entry name" value="2,3-DIKETO-L-GULONATE TRAP TRANSPORTER SMALL PERMEASE PROTEIN YIAM"/>
    <property type="match status" value="1"/>
</dbReference>
<dbReference type="InterPro" id="IPR007387">
    <property type="entry name" value="TRAP_DctQ"/>
</dbReference>
<comment type="subcellular location">
    <subcellularLocation>
        <location evidence="1 9">Cell inner membrane</location>
        <topology evidence="1 9">Multi-pass membrane protein</topology>
    </subcellularLocation>
</comment>
<keyword evidence="6 9" id="KW-1133">Transmembrane helix</keyword>
<feature type="transmembrane region" description="Helical" evidence="9">
    <location>
        <begin position="134"/>
        <end position="159"/>
    </location>
</feature>
<keyword evidence="7 9" id="KW-0472">Membrane</keyword>
<evidence type="ECO:0000256" key="7">
    <source>
        <dbReference type="ARBA" id="ARBA00023136"/>
    </source>
</evidence>
<gene>
    <name evidence="11" type="ORF">BECKTC1821E_GA0114239_10816</name>
</gene>
<accession>A0A450Z0I3</accession>
<evidence type="ECO:0000256" key="4">
    <source>
        <dbReference type="ARBA" id="ARBA00022519"/>
    </source>
</evidence>
<feature type="transmembrane region" description="Helical" evidence="9">
    <location>
        <begin position="91"/>
        <end position="114"/>
    </location>
</feature>
<protein>
    <recommendedName>
        <fullName evidence="9">TRAP transporter small permease protein</fullName>
    </recommendedName>
</protein>
<feature type="transmembrane region" description="Helical" evidence="9">
    <location>
        <begin position="55"/>
        <end position="70"/>
    </location>
</feature>
<evidence type="ECO:0000256" key="3">
    <source>
        <dbReference type="ARBA" id="ARBA00022475"/>
    </source>
</evidence>
<organism evidence="11">
    <name type="scientific">Candidatus Kentrum sp. TC</name>
    <dbReference type="NCBI Taxonomy" id="2126339"/>
    <lineage>
        <taxon>Bacteria</taxon>
        <taxon>Pseudomonadati</taxon>
        <taxon>Pseudomonadota</taxon>
        <taxon>Gammaproteobacteria</taxon>
        <taxon>Candidatus Kentrum</taxon>
    </lineage>
</organism>
<proteinExistence type="inferred from homology"/>
<dbReference type="InterPro" id="IPR055348">
    <property type="entry name" value="DctQ"/>
</dbReference>
<keyword evidence="3" id="KW-1003">Cell membrane</keyword>
<keyword evidence="2 9" id="KW-0813">Transport</keyword>
<evidence type="ECO:0000256" key="1">
    <source>
        <dbReference type="ARBA" id="ARBA00004429"/>
    </source>
</evidence>
<evidence type="ECO:0000313" key="11">
    <source>
        <dbReference type="EMBL" id="VFK47301.1"/>
    </source>
</evidence>
<evidence type="ECO:0000256" key="5">
    <source>
        <dbReference type="ARBA" id="ARBA00022692"/>
    </source>
</evidence>
<dbReference type="Pfam" id="PF04290">
    <property type="entry name" value="DctQ"/>
    <property type="match status" value="1"/>
</dbReference>
<reference evidence="11" key="1">
    <citation type="submission" date="2019-02" db="EMBL/GenBank/DDBJ databases">
        <authorList>
            <person name="Gruber-Vodicka R. H."/>
            <person name="Seah K. B. B."/>
        </authorList>
    </citation>
    <scope>NUCLEOTIDE SEQUENCE</scope>
    <source>
        <strain evidence="11">BECK_BZ125</strain>
    </source>
</reference>
<feature type="domain" description="Tripartite ATP-independent periplasmic transporters DctQ component" evidence="10">
    <location>
        <begin position="30"/>
        <end position="162"/>
    </location>
</feature>
<sequence>MIGLLKAERILDRFSDGVGAISAFLMTPLVANVFYDVVMRYLFNDVSIGMQELEWHLYSTIFLLGIAYTLKADGHVRVDVIYERLPLRKRALIDMCGTVIFIWPFCFLIAHFGIEFARGAYEINEMSGDPGGLPYRWVIKSMIPLSFFCVLVSSLGFFLRALNGFLASKETDDPNAARGKQP</sequence>
<keyword evidence="4 9" id="KW-0997">Cell inner membrane</keyword>
<name>A0A450Z0I3_9GAMM</name>